<dbReference type="Pfam" id="PF04377">
    <property type="entry name" value="ATE_C"/>
    <property type="match status" value="1"/>
</dbReference>
<dbReference type="PANTHER" id="PTHR21367:SF1">
    <property type="entry name" value="ARGINYL-TRNA--PROTEIN TRANSFERASE 1"/>
    <property type="match status" value="1"/>
</dbReference>
<dbReference type="EC" id="2.3.2.29" evidence="4"/>
<name>A0A2Z6DZB8_HYDTE</name>
<keyword evidence="1 4" id="KW-0963">Cytoplasm</keyword>
<dbReference type="GO" id="GO:0005737">
    <property type="term" value="C:cytoplasm"/>
    <property type="evidence" value="ECO:0007669"/>
    <property type="project" value="UniProtKB-SubCell"/>
</dbReference>
<dbReference type="AlphaFoldDB" id="A0A2Z6DZB8"/>
<gene>
    <name evidence="4" type="primary">bpt</name>
    <name evidence="7" type="ORF">HPTL_1634</name>
</gene>
<dbReference type="InterPro" id="IPR030700">
    <property type="entry name" value="N-end_Aminoacyl_Trfase"/>
</dbReference>
<dbReference type="NCBIfam" id="NF002341">
    <property type="entry name" value="PRK01305.1-1"/>
    <property type="match status" value="1"/>
</dbReference>
<dbReference type="Pfam" id="PF04376">
    <property type="entry name" value="ATE_N"/>
    <property type="match status" value="1"/>
</dbReference>
<evidence type="ECO:0000256" key="2">
    <source>
        <dbReference type="ARBA" id="ARBA00022679"/>
    </source>
</evidence>
<evidence type="ECO:0000259" key="6">
    <source>
        <dbReference type="Pfam" id="PF04377"/>
    </source>
</evidence>
<dbReference type="NCBIfam" id="NF002342">
    <property type="entry name" value="PRK01305.1-3"/>
    <property type="match status" value="1"/>
</dbReference>
<keyword evidence="8" id="KW-1185">Reference proteome</keyword>
<evidence type="ECO:0000313" key="8">
    <source>
        <dbReference type="Proteomes" id="UP000262004"/>
    </source>
</evidence>
<keyword evidence="2 4" id="KW-0808">Transferase</keyword>
<keyword evidence="3 4" id="KW-0012">Acyltransferase</keyword>
<accession>A0A2Z6DZB8</accession>
<evidence type="ECO:0000313" key="7">
    <source>
        <dbReference type="EMBL" id="BBD77894.1"/>
    </source>
</evidence>
<proteinExistence type="inferred from homology"/>
<comment type="similarity">
    <text evidence="4">Belongs to the R-transferase family. Bpt subfamily.</text>
</comment>
<comment type="catalytic activity">
    <reaction evidence="4">
        <text>N-terminal L-glutamyl-[protein] + L-leucyl-tRNA(Leu) = N-terminal L-leucyl-L-glutamyl-[protein] + tRNA(Leu) + H(+)</text>
        <dbReference type="Rhea" id="RHEA:50412"/>
        <dbReference type="Rhea" id="RHEA-COMP:9613"/>
        <dbReference type="Rhea" id="RHEA-COMP:9622"/>
        <dbReference type="Rhea" id="RHEA-COMP:12664"/>
        <dbReference type="Rhea" id="RHEA-COMP:12668"/>
        <dbReference type="ChEBI" id="CHEBI:15378"/>
        <dbReference type="ChEBI" id="CHEBI:64721"/>
        <dbReference type="ChEBI" id="CHEBI:78442"/>
        <dbReference type="ChEBI" id="CHEBI:78494"/>
        <dbReference type="ChEBI" id="CHEBI:133041"/>
        <dbReference type="EC" id="2.3.2.29"/>
    </reaction>
</comment>
<reference evidence="7 8" key="1">
    <citation type="submission" date="2018-04" db="EMBL/GenBank/DDBJ databases">
        <title>Complete genome sequence of Hydrogenophilus thermoluteolus TH-1.</title>
        <authorList>
            <person name="Arai H."/>
        </authorList>
    </citation>
    <scope>NUCLEOTIDE SEQUENCE [LARGE SCALE GENOMIC DNA]</scope>
    <source>
        <strain evidence="7 8">TH-1</strain>
    </source>
</reference>
<dbReference type="NCBIfam" id="NF002346">
    <property type="entry name" value="PRK01305.2-3"/>
    <property type="match status" value="1"/>
</dbReference>
<evidence type="ECO:0000259" key="5">
    <source>
        <dbReference type="Pfam" id="PF04376"/>
    </source>
</evidence>
<dbReference type="GO" id="GO:0004057">
    <property type="term" value="F:arginyl-tRNA--protein transferase activity"/>
    <property type="evidence" value="ECO:0007669"/>
    <property type="project" value="InterPro"/>
</dbReference>
<comment type="catalytic activity">
    <reaction evidence="4">
        <text>N-terminal L-aspartyl-[protein] + L-leucyl-tRNA(Leu) = N-terminal L-leucyl-L-aspartyl-[protein] + tRNA(Leu) + H(+)</text>
        <dbReference type="Rhea" id="RHEA:50420"/>
        <dbReference type="Rhea" id="RHEA-COMP:9613"/>
        <dbReference type="Rhea" id="RHEA-COMP:9622"/>
        <dbReference type="Rhea" id="RHEA-COMP:12669"/>
        <dbReference type="Rhea" id="RHEA-COMP:12674"/>
        <dbReference type="ChEBI" id="CHEBI:15378"/>
        <dbReference type="ChEBI" id="CHEBI:64720"/>
        <dbReference type="ChEBI" id="CHEBI:78442"/>
        <dbReference type="ChEBI" id="CHEBI:78494"/>
        <dbReference type="ChEBI" id="CHEBI:133042"/>
        <dbReference type="EC" id="2.3.2.29"/>
    </reaction>
</comment>
<protein>
    <recommendedName>
        <fullName evidence="4">Aspartate/glutamate leucyltransferase</fullName>
        <ecNumber evidence="4">2.3.2.29</ecNumber>
    </recommendedName>
</protein>
<dbReference type="Proteomes" id="UP000262004">
    <property type="component" value="Chromosome"/>
</dbReference>
<dbReference type="InterPro" id="IPR007472">
    <property type="entry name" value="N-end_Aminoacyl_Trfase_C"/>
</dbReference>
<dbReference type="GO" id="GO:0071596">
    <property type="term" value="P:ubiquitin-dependent protein catabolic process via the N-end rule pathway"/>
    <property type="evidence" value="ECO:0007669"/>
    <property type="project" value="InterPro"/>
</dbReference>
<evidence type="ECO:0000256" key="1">
    <source>
        <dbReference type="ARBA" id="ARBA00022490"/>
    </source>
</evidence>
<feature type="domain" description="N-end aminoacyl transferase N-terminal" evidence="5">
    <location>
        <begin position="15"/>
        <end position="85"/>
    </location>
</feature>
<sequence length="249" mass="28836">MTPQERWAWYASAPYPCPYLPGRTARSRVMLPFAEPTLFDYQELLQRGFRRSGEHLYAPACDDCRACISVRVPVARFQPNRSQRRAEKRLSQQLTARELPLAFHRDHYALYARYVSLRHALPEAERSEQAYIEHLLWSPFDTRLVEFRTAEGVLKMVSLIDVLPDALSAVYTWYEPEEPHASYGTYAILWQIAQAKRAGLRYVYLGYWIAGSRTMAYKARFQPLEGFCPGRDAEWHPVTPPLAAAHPSR</sequence>
<dbReference type="EMBL" id="AP018558">
    <property type="protein sequence ID" value="BBD77894.1"/>
    <property type="molecule type" value="Genomic_DNA"/>
</dbReference>
<comment type="function">
    <text evidence="4">Functions in the N-end rule pathway of protein degradation where it conjugates Leu from its aminoacyl-tRNA to the N-termini of proteins containing an N-terminal aspartate or glutamate.</text>
</comment>
<dbReference type="PANTHER" id="PTHR21367">
    <property type="entry name" value="ARGININE-TRNA-PROTEIN TRANSFERASE 1"/>
    <property type="match status" value="1"/>
</dbReference>
<feature type="domain" description="N-end rule aminoacyl transferase C-terminal" evidence="6">
    <location>
        <begin position="107"/>
        <end position="227"/>
    </location>
</feature>
<evidence type="ECO:0000256" key="3">
    <source>
        <dbReference type="ARBA" id="ARBA00023315"/>
    </source>
</evidence>
<dbReference type="InterPro" id="IPR007471">
    <property type="entry name" value="N-end_Aminoacyl_Trfase_N"/>
</dbReference>
<dbReference type="HAMAP" id="MF_00689">
    <property type="entry name" value="Bpt"/>
    <property type="match status" value="1"/>
</dbReference>
<dbReference type="PIRSF" id="PIRSF037208">
    <property type="entry name" value="ATE_pro_prd"/>
    <property type="match status" value="1"/>
</dbReference>
<dbReference type="KEGG" id="htl:HPTL_1634"/>
<organism evidence="7 8">
    <name type="scientific">Hydrogenophilus thermoluteolus</name>
    <name type="common">Pseudomonas hydrogenothermophila</name>
    <dbReference type="NCBI Taxonomy" id="297"/>
    <lineage>
        <taxon>Bacteria</taxon>
        <taxon>Pseudomonadati</taxon>
        <taxon>Pseudomonadota</taxon>
        <taxon>Hydrogenophilia</taxon>
        <taxon>Hydrogenophilales</taxon>
        <taxon>Hydrogenophilaceae</taxon>
        <taxon>Hydrogenophilus</taxon>
    </lineage>
</organism>
<dbReference type="InterPro" id="IPR017138">
    <property type="entry name" value="Asp_Glu_LeuTrfase"/>
</dbReference>
<dbReference type="GO" id="GO:0008914">
    <property type="term" value="F:leucyl-tRNA--protein transferase activity"/>
    <property type="evidence" value="ECO:0007669"/>
    <property type="project" value="UniProtKB-UniRule"/>
</dbReference>
<evidence type="ECO:0000256" key="4">
    <source>
        <dbReference type="HAMAP-Rule" id="MF_00689"/>
    </source>
</evidence>
<comment type="subcellular location">
    <subcellularLocation>
        <location evidence="4">Cytoplasm</location>
    </subcellularLocation>
</comment>
<dbReference type="SUPFAM" id="SSF55729">
    <property type="entry name" value="Acyl-CoA N-acyltransferases (Nat)"/>
    <property type="match status" value="1"/>
</dbReference>
<dbReference type="InterPro" id="IPR016181">
    <property type="entry name" value="Acyl_CoA_acyltransferase"/>
</dbReference>